<dbReference type="InParanoid" id="A0A251V6M7"/>
<accession>A0A251V6M7</accession>
<dbReference type="Proteomes" id="UP000215914">
    <property type="component" value="Chromosome 3"/>
</dbReference>
<evidence type="ECO:0000313" key="1">
    <source>
        <dbReference type="EMBL" id="OTG31257.1"/>
    </source>
</evidence>
<sequence length="54" mass="6041">MLQLPPTTLPPSFPSQQLGRSLIALSKQVLQFPLERSLRTLRSTNCSTISWFPG</sequence>
<organism evidence="1 2">
    <name type="scientific">Helianthus annuus</name>
    <name type="common">Common sunflower</name>
    <dbReference type="NCBI Taxonomy" id="4232"/>
    <lineage>
        <taxon>Eukaryota</taxon>
        <taxon>Viridiplantae</taxon>
        <taxon>Streptophyta</taxon>
        <taxon>Embryophyta</taxon>
        <taxon>Tracheophyta</taxon>
        <taxon>Spermatophyta</taxon>
        <taxon>Magnoliopsida</taxon>
        <taxon>eudicotyledons</taxon>
        <taxon>Gunneridae</taxon>
        <taxon>Pentapetalae</taxon>
        <taxon>asterids</taxon>
        <taxon>campanulids</taxon>
        <taxon>Asterales</taxon>
        <taxon>Asteraceae</taxon>
        <taxon>Asteroideae</taxon>
        <taxon>Heliantheae alliance</taxon>
        <taxon>Heliantheae</taxon>
        <taxon>Helianthus</taxon>
    </lineage>
</organism>
<reference evidence="2" key="1">
    <citation type="journal article" date="2017" name="Nature">
        <title>The sunflower genome provides insights into oil metabolism, flowering and Asterid evolution.</title>
        <authorList>
            <person name="Badouin H."/>
            <person name="Gouzy J."/>
            <person name="Grassa C.J."/>
            <person name="Murat F."/>
            <person name="Staton S.E."/>
            <person name="Cottret L."/>
            <person name="Lelandais-Briere C."/>
            <person name="Owens G.L."/>
            <person name="Carrere S."/>
            <person name="Mayjonade B."/>
            <person name="Legrand L."/>
            <person name="Gill N."/>
            <person name="Kane N.C."/>
            <person name="Bowers J.E."/>
            <person name="Hubner S."/>
            <person name="Bellec A."/>
            <person name="Berard A."/>
            <person name="Berges H."/>
            <person name="Blanchet N."/>
            <person name="Boniface M.C."/>
            <person name="Brunel D."/>
            <person name="Catrice O."/>
            <person name="Chaidir N."/>
            <person name="Claudel C."/>
            <person name="Donnadieu C."/>
            <person name="Faraut T."/>
            <person name="Fievet G."/>
            <person name="Helmstetter N."/>
            <person name="King M."/>
            <person name="Knapp S.J."/>
            <person name="Lai Z."/>
            <person name="Le Paslier M.C."/>
            <person name="Lippi Y."/>
            <person name="Lorenzon L."/>
            <person name="Mandel J.R."/>
            <person name="Marage G."/>
            <person name="Marchand G."/>
            <person name="Marquand E."/>
            <person name="Bret-Mestries E."/>
            <person name="Morien E."/>
            <person name="Nambeesan S."/>
            <person name="Nguyen T."/>
            <person name="Pegot-Espagnet P."/>
            <person name="Pouilly N."/>
            <person name="Raftis F."/>
            <person name="Sallet E."/>
            <person name="Schiex T."/>
            <person name="Thomas J."/>
            <person name="Vandecasteele C."/>
            <person name="Vares D."/>
            <person name="Vear F."/>
            <person name="Vautrin S."/>
            <person name="Crespi M."/>
            <person name="Mangin B."/>
            <person name="Burke J.M."/>
            <person name="Salse J."/>
            <person name="Munos S."/>
            <person name="Vincourt P."/>
            <person name="Rieseberg L.H."/>
            <person name="Langlade N.B."/>
        </authorList>
    </citation>
    <scope>NUCLEOTIDE SEQUENCE [LARGE SCALE GENOMIC DNA]</scope>
    <source>
        <strain evidence="2">cv. SF193</strain>
    </source>
</reference>
<dbReference type="EMBL" id="CM007892">
    <property type="protein sequence ID" value="OTG31257.1"/>
    <property type="molecule type" value="Genomic_DNA"/>
</dbReference>
<proteinExistence type="predicted"/>
<dbReference type="AlphaFoldDB" id="A0A251V6M7"/>
<name>A0A251V6M7_HELAN</name>
<keyword evidence="2" id="KW-1185">Reference proteome</keyword>
<protein>
    <submittedName>
        <fullName evidence="1">Uncharacterized protein</fullName>
    </submittedName>
</protein>
<gene>
    <name evidence="1" type="ORF">HannXRQ_Chr03g0073531</name>
</gene>
<evidence type="ECO:0000313" key="2">
    <source>
        <dbReference type="Proteomes" id="UP000215914"/>
    </source>
</evidence>